<dbReference type="PANTHER" id="PTHR33244">
    <property type="entry name" value="INTEGRASE CATALYTIC DOMAIN-CONTAINING PROTEIN-RELATED"/>
    <property type="match status" value="1"/>
</dbReference>
<proteinExistence type="predicted"/>
<evidence type="ECO:0008006" key="4">
    <source>
        <dbReference type="Google" id="ProtNLM"/>
    </source>
</evidence>
<protein>
    <recommendedName>
        <fullName evidence="4">Neurotrophin-3</fullName>
    </recommendedName>
</protein>
<evidence type="ECO:0000313" key="3">
    <source>
        <dbReference type="Proteomes" id="UP001159427"/>
    </source>
</evidence>
<feature type="compositionally biased region" description="Basic and acidic residues" evidence="1">
    <location>
        <begin position="145"/>
        <end position="157"/>
    </location>
</feature>
<sequence>LAYRATPLESGLCPAELLMGRKIRTQVPTFQEKDASLKARQKKNFDKHHFAKNLSDLSPGERVWLPDQRVEGTVLDKVGTPRSYAVETPNGELRRNRRHLNLLPDPPEAGNQRDSAVPDQALPSIKINSPIQTPTSTTPRRTTRSGREIRLPERFKD</sequence>
<feature type="region of interest" description="Disordered" evidence="1">
    <location>
        <begin position="80"/>
        <end position="157"/>
    </location>
</feature>
<feature type="non-terminal residue" evidence="2">
    <location>
        <position position="1"/>
    </location>
</feature>
<evidence type="ECO:0000256" key="1">
    <source>
        <dbReference type="SAM" id="MobiDB-lite"/>
    </source>
</evidence>
<dbReference type="Proteomes" id="UP001159427">
    <property type="component" value="Unassembled WGS sequence"/>
</dbReference>
<keyword evidence="3" id="KW-1185">Reference proteome</keyword>
<name>A0ABN8SQD9_9CNID</name>
<reference evidence="2 3" key="1">
    <citation type="submission" date="2022-05" db="EMBL/GenBank/DDBJ databases">
        <authorList>
            <consortium name="Genoscope - CEA"/>
            <person name="William W."/>
        </authorList>
    </citation>
    <scope>NUCLEOTIDE SEQUENCE [LARGE SCALE GENOMIC DNA]</scope>
</reference>
<comment type="caution">
    <text evidence="2">The sequence shown here is derived from an EMBL/GenBank/DDBJ whole genome shotgun (WGS) entry which is preliminary data.</text>
</comment>
<dbReference type="EMBL" id="CALNXI010003502">
    <property type="protein sequence ID" value="CAH3193500.1"/>
    <property type="molecule type" value="Genomic_DNA"/>
</dbReference>
<organism evidence="2 3">
    <name type="scientific">Porites evermanni</name>
    <dbReference type="NCBI Taxonomy" id="104178"/>
    <lineage>
        <taxon>Eukaryota</taxon>
        <taxon>Metazoa</taxon>
        <taxon>Cnidaria</taxon>
        <taxon>Anthozoa</taxon>
        <taxon>Hexacorallia</taxon>
        <taxon>Scleractinia</taxon>
        <taxon>Fungiina</taxon>
        <taxon>Poritidae</taxon>
        <taxon>Porites</taxon>
    </lineage>
</organism>
<evidence type="ECO:0000313" key="2">
    <source>
        <dbReference type="EMBL" id="CAH3193500.1"/>
    </source>
</evidence>
<dbReference type="PANTHER" id="PTHR33244:SF3">
    <property type="entry name" value="PEPTIDASE A2 DOMAIN-CONTAINING PROTEIN"/>
    <property type="match status" value="1"/>
</dbReference>
<gene>
    <name evidence="2" type="ORF">PEVE_00025999</name>
</gene>
<accession>A0ABN8SQD9</accession>